<keyword evidence="2" id="KW-1003">Cell membrane</keyword>
<feature type="transmembrane region" description="Helical" evidence="6">
    <location>
        <begin position="102"/>
        <end position="126"/>
    </location>
</feature>
<dbReference type="PANTHER" id="PTHR43124">
    <property type="entry name" value="PURINE EFFLUX PUMP PBUE"/>
    <property type="match status" value="1"/>
</dbReference>
<feature type="transmembrane region" description="Helical" evidence="6">
    <location>
        <begin position="285"/>
        <end position="303"/>
    </location>
</feature>
<dbReference type="eggNOG" id="COG2271">
    <property type="taxonomic scope" value="Bacteria"/>
</dbReference>
<evidence type="ECO:0000313" key="8">
    <source>
        <dbReference type="EMBL" id="ACO79384.1"/>
    </source>
</evidence>
<feature type="transmembrane region" description="Helical" evidence="6">
    <location>
        <begin position="219"/>
        <end position="242"/>
    </location>
</feature>
<feature type="transmembrane region" description="Helical" evidence="6">
    <location>
        <begin position="309"/>
        <end position="327"/>
    </location>
</feature>
<feature type="transmembrane region" description="Helical" evidence="6">
    <location>
        <begin position="167"/>
        <end position="187"/>
    </location>
</feature>
<evidence type="ECO:0000256" key="2">
    <source>
        <dbReference type="ARBA" id="ARBA00022475"/>
    </source>
</evidence>
<dbReference type="STRING" id="322710.Avin_32250"/>
<feature type="transmembrane region" description="Helical" evidence="6">
    <location>
        <begin position="76"/>
        <end position="96"/>
    </location>
</feature>
<keyword evidence="3 6" id="KW-0812">Transmembrane</keyword>
<dbReference type="KEGG" id="avn:Avin_32250"/>
<evidence type="ECO:0000256" key="1">
    <source>
        <dbReference type="ARBA" id="ARBA00004651"/>
    </source>
</evidence>
<dbReference type="PROSITE" id="PS50850">
    <property type="entry name" value="MFS"/>
    <property type="match status" value="1"/>
</dbReference>
<evidence type="ECO:0000256" key="6">
    <source>
        <dbReference type="SAM" id="Phobius"/>
    </source>
</evidence>
<comment type="subcellular location">
    <subcellularLocation>
        <location evidence="1">Cell membrane</location>
        <topology evidence="1">Multi-pass membrane protein</topology>
    </subcellularLocation>
</comment>
<dbReference type="GeneID" id="88188139"/>
<keyword evidence="4 6" id="KW-1133">Transmembrane helix</keyword>
<dbReference type="OrthoDB" id="9810492at2"/>
<dbReference type="InterPro" id="IPR036259">
    <property type="entry name" value="MFS_trans_sf"/>
</dbReference>
<feature type="transmembrane region" description="Helical" evidence="6">
    <location>
        <begin position="373"/>
        <end position="392"/>
    </location>
</feature>
<organism evidence="8 9">
    <name type="scientific">Azotobacter vinelandii (strain DJ / ATCC BAA-1303)</name>
    <dbReference type="NCBI Taxonomy" id="322710"/>
    <lineage>
        <taxon>Bacteria</taxon>
        <taxon>Pseudomonadati</taxon>
        <taxon>Pseudomonadota</taxon>
        <taxon>Gammaproteobacteria</taxon>
        <taxon>Pseudomonadales</taxon>
        <taxon>Pseudomonadaceae</taxon>
        <taxon>Azotobacter</taxon>
    </lineage>
</organism>
<keyword evidence="9" id="KW-1185">Reference proteome</keyword>
<dbReference type="EnsemblBacteria" id="ACO79384">
    <property type="protein sequence ID" value="ACO79384"/>
    <property type="gene ID" value="Avin_32250"/>
</dbReference>
<keyword evidence="5 6" id="KW-0472">Membrane</keyword>
<dbReference type="PANTHER" id="PTHR43124:SF3">
    <property type="entry name" value="CHLORAMPHENICOL EFFLUX PUMP RV0191"/>
    <property type="match status" value="1"/>
</dbReference>
<dbReference type="GO" id="GO:0022857">
    <property type="term" value="F:transmembrane transporter activity"/>
    <property type="evidence" value="ECO:0007669"/>
    <property type="project" value="InterPro"/>
</dbReference>
<sequence length="415" mass="45137">MKTNTYENRLLLVLFLCFGFVFFDRLALSFLFPFIAKDLGLNNSHLGMLSSILALMWALSGMTLGHVADKKESKKFILVISVITFTLCSALSGMVTTFISLLIFRAFMGVAEGPVLPISQSLLAAASTPKRRGLNMGLVNACAPGLIGTVLAPPVLIWIATEYGWRSAFYATVIPGLLISVLIMLLVKNQHTHESMATSHQPHLGGMENIKALIKKRNILLCILISCFYISWFITLITFTPTFLMQGRGFTPEVMGEIMGSLGFAWMIWGFVIPAASDHFGRKPMMILFTLIATACPMVILYADADVMFPMVFLTYTGLGCFTLFMATIPAETVSPSQVATALGLIMGIGELFGGFVTPIVAGFLADIYGLEIAIWIASGGSLIALMLSIFLSETAPVKQRKHSNSEREGLSVSP</sequence>
<dbReference type="InterPro" id="IPR011701">
    <property type="entry name" value="MFS"/>
</dbReference>
<dbReference type="Gene3D" id="1.20.1250.20">
    <property type="entry name" value="MFS general substrate transporter like domains"/>
    <property type="match status" value="2"/>
</dbReference>
<dbReference type="SUPFAM" id="SSF103473">
    <property type="entry name" value="MFS general substrate transporter"/>
    <property type="match status" value="1"/>
</dbReference>
<proteinExistence type="predicted"/>
<dbReference type="Proteomes" id="UP000002424">
    <property type="component" value="Chromosome"/>
</dbReference>
<dbReference type="HOGENOM" id="CLU_001265_5_13_6"/>
<feature type="transmembrane region" description="Helical" evidence="6">
    <location>
        <begin position="339"/>
        <end position="361"/>
    </location>
</feature>
<dbReference type="AlphaFoldDB" id="C1DP31"/>
<protein>
    <submittedName>
        <fullName evidence="8">Major facilitator family transporter protein</fullName>
    </submittedName>
</protein>
<evidence type="ECO:0000256" key="4">
    <source>
        <dbReference type="ARBA" id="ARBA00022989"/>
    </source>
</evidence>
<reference evidence="8 9" key="1">
    <citation type="journal article" date="2009" name="J. Bacteriol.">
        <title>Genome sequence of Azotobacter vinelandii, an obligate aerobe specialized to support diverse anaerobic metabolic processes.</title>
        <authorList>
            <person name="Setubal J.C."/>
            <person name="dos Santos P."/>
            <person name="Goldman B.S."/>
            <person name="Ertesvag H."/>
            <person name="Espin G."/>
            <person name="Rubio L.M."/>
            <person name="Valla S."/>
            <person name="Almeida N.F."/>
            <person name="Balasubramanian D."/>
            <person name="Cromes L."/>
            <person name="Curatti L."/>
            <person name="Du Z."/>
            <person name="Godsy E."/>
            <person name="Goodner B."/>
            <person name="Hellner-Burris K."/>
            <person name="Hernandez J.A."/>
            <person name="Houmiel K."/>
            <person name="Imperial J."/>
            <person name="Kennedy C."/>
            <person name="Larson T.J."/>
            <person name="Latreille P."/>
            <person name="Ligon L.S."/>
            <person name="Lu J."/>
            <person name="Maerk M."/>
            <person name="Miller N.M."/>
            <person name="Norton S."/>
            <person name="O'Carroll I.P."/>
            <person name="Paulsen I."/>
            <person name="Raulfs E.C."/>
            <person name="Roemer R."/>
            <person name="Rosser J."/>
            <person name="Segura D."/>
            <person name="Slater S."/>
            <person name="Stricklin S.L."/>
            <person name="Studholme D.J."/>
            <person name="Sun J."/>
            <person name="Viana C.J."/>
            <person name="Wallin E."/>
            <person name="Wang B."/>
            <person name="Wheeler C."/>
            <person name="Zhu H."/>
            <person name="Dean D.R."/>
            <person name="Dixon R."/>
            <person name="Wood D."/>
        </authorList>
    </citation>
    <scope>NUCLEOTIDE SEQUENCE [LARGE SCALE GENOMIC DNA]</scope>
    <source>
        <strain evidence="9">DJ / ATCC BAA-1303</strain>
    </source>
</reference>
<evidence type="ECO:0000256" key="3">
    <source>
        <dbReference type="ARBA" id="ARBA00022692"/>
    </source>
</evidence>
<feature type="transmembrane region" description="Helical" evidence="6">
    <location>
        <begin position="254"/>
        <end position="273"/>
    </location>
</feature>
<dbReference type="InterPro" id="IPR050189">
    <property type="entry name" value="MFS_Efflux_Transporters"/>
</dbReference>
<evidence type="ECO:0000256" key="5">
    <source>
        <dbReference type="ARBA" id="ARBA00023136"/>
    </source>
</evidence>
<dbReference type="EMBL" id="CP001157">
    <property type="protein sequence ID" value="ACO79384.1"/>
    <property type="molecule type" value="Genomic_DNA"/>
</dbReference>
<feature type="transmembrane region" description="Helical" evidence="6">
    <location>
        <begin position="138"/>
        <end position="161"/>
    </location>
</feature>
<dbReference type="RefSeq" id="WP_012701768.1">
    <property type="nucleotide sequence ID" value="NC_012560.1"/>
</dbReference>
<evidence type="ECO:0000313" key="9">
    <source>
        <dbReference type="Proteomes" id="UP000002424"/>
    </source>
</evidence>
<accession>C1DP31</accession>
<feature type="transmembrane region" description="Helical" evidence="6">
    <location>
        <begin position="45"/>
        <end position="64"/>
    </location>
</feature>
<dbReference type="GO" id="GO:0005886">
    <property type="term" value="C:plasma membrane"/>
    <property type="evidence" value="ECO:0007669"/>
    <property type="project" value="UniProtKB-SubCell"/>
</dbReference>
<name>C1DP31_AZOVD</name>
<feature type="domain" description="Major facilitator superfamily (MFS) profile" evidence="7">
    <location>
        <begin position="10"/>
        <end position="397"/>
    </location>
</feature>
<evidence type="ECO:0000259" key="7">
    <source>
        <dbReference type="PROSITE" id="PS50850"/>
    </source>
</evidence>
<dbReference type="Pfam" id="PF07690">
    <property type="entry name" value="MFS_1"/>
    <property type="match status" value="1"/>
</dbReference>
<dbReference type="InterPro" id="IPR020846">
    <property type="entry name" value="MFS_dom"/>
</dbReference>
<gene>
    <name evidence="8" type="ordered locus">Avin_32250</name>
</gene>